<protein>
    <submittedName>
        <fullName evidence="1">Uncharacterized protein</fullName>
    </submittedName>
</protein>
<sequence>MCNDGRVIRLLLYESEFTSRSPPSFTNTIVSAIQRSCRQIITQRPSCSLGDLAPNHAVATRTYAPDEVERNPEE</sequence>
<comment type="caution">
    <text evidence="1">The sequence shown here is derived from an EMBL/GenBank/DDBJ whole genome shotgun (WGS) entry which is preliminary data.</text>
</comment>
<organism evidence="1 2">
    <name type="scientific">Glycine soja</name>
    <name type="common">Wild soybean</name>
    <dbReference type="NCBI Taxonomy" id="3848"/>
    <lineage>
        <taxon>Eukaryota</taxon>
        <taxon>Viridiplantae</taxon>
        <taxon>Streptophyta</taxon>
        <taxon>Embryophyta</taxon>
        <taxon>Tracheophyta</taxon>
        <taxon>Spermatophyta</taxon>
        <taxon>Magnoliopsida</taxon>
        <taxon>eudicotyledons</taxon>
        <taxon>Gunneridae</taxon>
        <taxon>Pentapetalae</taxon>
        <taxon>rosids</taxon>
        <taxon>fabids</taxon>
        <taxon>Fabales</taxon>
        <taxon>Fabaceae</taxon>
        <taxon>Papilionoideae</taxon>
        <taxon>50 kb inversion clade</taxon>
        <taxon>NPAAA clade</taxon>
        <taxon>indigoferoid/millettioid clade</taxon>
        <taxon>Phaseoleae</taxon>
        <taxon>Glycine</taxon>
        <taxon>Glycine subgen. Soja</taxon>
    </lineage>
</organism>
<evidence type="ECO:0000313" key="1">
    <source>
        <dbReference type="EMBL" id="RZC14806.1"/>
    </source>
</evidence>
<gene>
    <name evidence="1" type="ORF">D0Y65_008639</name>
</gene>
<evidence type="ECO:0000313" key="2">
    <source>
        <dbReference type="Proteomes" id="UP000289340"/>
    </source>
</evidence>
<dbReference type="AlphaFoldDB" id="A0A445KVR3"/>
<keyword evidence="2" id="KW-1185">Reference proteome</keyword>
<proteinExistence type="predicted"/>
<accession>A0A445KVR3</accession>
<name>A0A445KVR3_GLYSO</name>
<reference evidence="1 2" key="1">
    <citation type="submission" date="2018-09" db="EMBL/GenBank/DDBJ databases">
        <title>A high-quality reference genome of wild soybean provides a powerful tool to mine soybean genomes.</title>
        <authorList>
            <person name="Xie M."/>
            <person name="Chung C.Y.L."/>
            <person name="Li M.-W."/>
            <person name="Wong F.-L."/>
            <person name="Chan T.-F."/>
            <person name="Lam H.-M."/>
        </authorList>
    </citation>
    <scope>NUCLEOTIDE SEQUENCE [LARGE SCALE GENOMIC DNA]</scope>
    <source>
        <strain evidence="2">cv. W05</strain>
        <tissue evidence="1">Hypocotyl of etiolated seedlings</tissue>
    </source>
</reference>
<dbReference type="EMBL" id="QZWG01000004">
    <property type="protein sequence ID" value="RZC14806.1"/>
    <property type="molecule type" value="Genomic_DNA"/>
</dbReference>
<dbReference type="Proteomes" id="UP000289340">
    <property type="component" value="Chromosome 4"/>
</dbReference>